<dbReference type="PANTHER" id="PTHR32322">
    <property type="entry name" value="INNER MEMBRANE TRANSPORTER"/>
    <property type="match status" value="1"/>
</dbReference>
<dbReference type="InterPro" id="IPR000620">
    <property type="entry name" value="EamA_dom"/>
</dbReference>
<feature type="transmembrane region" description="Helical" evidence="6">
    <location>
        <begin position="221"/>
        <end position="243"/>
    </location>
</feature>
<dbReference type="Pfam" id="PF00892">
    <property type="entry name" value="EamA"/>
    <property type="match status" value="2"/>
</dbReference>
<dbReference type="Proteomes" id="UP000295375">
    <property type="component" value="Unassembled WGS sequence"/>
</dbReference>
<evidence type="ECO:0000313" key="9">
    <source>
        <dbReference type="Proteomes" id="UP000295375"/>
    </source>
</evidence>
<dbReference type="PANTHER" id="PTHR32322:SF2">
    <property type="entry name" value="EAMA DOMAIN-CONTAINING PROTEIN"/>
    <property type="match status" value="1"/>
</dbReference>
<comment type="similarity">
    <text evidence="2">Belongs to the EamA transporter family.</text>
</comment>
<dbReference type="GO" id="GO:0016020">
    <property type="term" value="C:membrane"/>
    <property type="evidence" value="ECO:0007669"/>
    <property type="project" value="UniProtKB-SubCell"/>
</dbReference>
<comment type="subcellular location">
    <subcellularLocation>
        <location evidence="1">Membrane</location>
        <topology evidence="1">Multi-pass membrane protein</topology>
    </subcellularLocation>
</comment>
<gene>
    <name evidence="8" type="ORF">EV696_1228</name>
</gene>
<feature type="transmembrane region" description="Helical" evidence="6">
    <location>
        <begin position="157"/>
        <end position="178"/>
    </location>
</feature>
<feature type="transmembrane region" description="Helical" evidence="6">
    <location>
        <begin position="74"/>
        <end position="96"/>
    </location>
</feature>
<evidence type="ECO:0000256" key="4">
    <source>
        <dbReference type="ARBA" id="ARBA00022989"/>
    </source>
</evidence>
<dbReference type="InterPro" id="IPR037185">
    <property type="entry name" value="EmrE-like"/>
</dbReference>
<keyword evidence="3 6" id="KW-0812">Transmembrane</keyword>
<keyword evidence="4 6" id="KW-1133">Transmembrane helix</keyword>
<feature type="transmembrane region" description="Helical" evidence="6">
    <location>
        <begin position="187"/>
        <end position="209"/>
    </location>
</feature>
<dbReference type="RefSeq" id="WP_133592931.1">
    <property type="nucleotide sequence ID" value="NZ_CP037953.1"/>
</dbReference>
<evidence type="ECO:0000256" key="2">
    <source>
        <dbReference type="ARBA" id="ARBA00007362"/>
    </source>
</evidence>
<feature type="domain" description="EamA" evidence="7">
    <location>
        <begin position="159"/>
        <end position="292"/>
    </location>
</feature>
<comment type="caution">
    <text evidence="8">The sequence shown here is derived from an EMBL/GenBank/DDBJ whole genome shotgun (WGS) entry which is preliminary data.</text>
</comment>
<feature type="transmembrane region" description="Helical" evidence="6">
    <location>
        <begin position="102"/>
        <end position="123"/>
    </location>
</feature>
<evidence type="ECO:0000313" key="8">
    <source>
        <dbReference type="EMBL" id="TDQ44952.1"/>
    </source>
</evidence>
<dbReference type="SUPFAM" id="SSF103481">
    <property type="entry name" value="Multidrug resistance efflux transporter EmrE"/>
    <property type="match status" value="2"/>
</dbReference>
<evidence type="ECO:0000259" key="7">
    <source>
        <dbReference type="Pfam" id="PF00892"/>
    </source>
</evidence>
<keyword evidence="5 6" id="KW-0472">Membrane</keyword>
<evidence type="ECO:0000256" key="1">
    <source>
        <dbReference type="ARBA" id="ARBA00004141"/>
    </source>
</evidence>
<organism evidence="8 9">
    <name type="scientific">Permianibacter aggregans</name>
    <dbReference type="NCBI Taxonomy" id="1510150"/>
    <lineage>
        <taxon>Bacteria</taxon>
        <taxon>Pseudomonadati</taxon>
        <taxon>Pseudomonadota</taxon>
        <taxon>Gammaproteobacteria</taxon>
        <taxon>Pseudomonadales</taxon>
        <taxon>Pseudomonadaceae</taxon>
        <taxon>Permianibacter</taxon>
    </lineage>
</organism>
<sequence length="302" mass="32865">MKKADGKPRQNLSVVFGATLTMLLWAMCFPLISISQTYAPIMLTATLRAIIAGGFLIFFAGLLRRPIPNTTRSYAYLSAIAFFATSVGFWGMFYAGRLISPGLATVLTNTQPLIAGLLGWCILNERVGKQSLVAYAVGFLGIVVISGDSIYSSDPQSLSGITYVVIGATSIAISNVLLKKIASHVDVLYAMGLQLLLGALPLLLLVLLQAPMTIQCCDIKYLWLIVLMAVPGTALPFAIWFWLMEKAPLYQLNVYSFLTPIFGLYFGYMFFSESLSFAQWLGVILVIFAIPLASISPGQKTT</sequence>
<reference evidence="8 9" key="1">
    <citation type="submission" date="2019-03" db="EMBL/GenBank/DDBJ databases">
        <title>Genomic Encyclopedia of Type Strains, Phase IV (KMG-IV): sequencing the most valuable type-strain genomes for metagenomic binning, comparative biology and taxonomic classification.</title>
        <authorList>
            <person name="Goeker M."/>
        </authorList>
    </citation>
    <scope>NUCLEOTIDE SEQUENCE [LARGE SCALE GENOMIC DNA]</scope>
    <source>
        <strain evidence="8 9">DSM 103792</strain>
    </source>
</reference>
<dbReference type="EMBL" id="SNYM01000022">
    <property type="protein sequence ID" value="TDQ44952.1"/>
    <property type="molecule type" value="Genomic_DNA"/>
</dbReference>
<evidence type="ECO:0000256" key="6">
    <source>
        <dbReference type="SAM" id="Phobius"/>
    </source>
</evidence>
<protein>
    <submittedName>
        <fullName evidence="8">Threonine/homoserine efflux transporter RhtA</fullName>
    </submittedName>
</protein>
<evidence type="ECO:0000256" key="3">
    <source>
        <dbReference type="ARBA" id="ARBA00022692"/>
    </source>
</evidence>
<feature type="transmembrane region" description="Helical" evidence="6">
    <location>
        <begin position="12"/>
        <end position="32"/>
    </location>
</feature>
<dbReference type="InterPro" id="IPR050638">
    <property type="entry name" value="AA-Vitamin_Transporters"/>
</dbReference>
<name>A0A4R6UFE9_9GAMM</name>
<dbReference type="OrthoDB" id="184388at2"/>
<keyword evidence="9" id="KW-1185">Reference proteome</keyword>
<feature type="transmembrane region" description="Helical" evidence="6">
    <location>
        <begin position="252"/>
        <end position="271"/>
    </location>
</feature>
<feature type="transmembrane region" description="Helical" evidence="6">
    <location>
        <begin position="38"/>
        <end position="62"/>
    </location>
</feature>
<accession>A0A4R6UFE9</accession>
<feature type="domain" description="EamA" evidence="7">
    <location>
        <begin position="14"/>
        <end position="146"/>
    </location>
</feature>
<feature type="transmembrane region" description="Helical" evidence="6">
    <location>
        <begin position="132"/>
        <end position="151"/>
    </location>
</feature>
<dbReference type="AlphaFoldDB" id="A0A4R6UFE9"/>
<proteinExistence type="inferred from homology"/>
<evidence type="ECO:0000256" key="5">
    <source>
        <dbReference type="ARBA" id="ARBA00023136"/>
    </source>
</evidence>
<feature type="transmembrane region" description="Helical" evidence="6">
    <location>
        <begin position="277"/>
        <end position="295"/>
    </location>
</feature>